<dbReference type="PANTHER" id="PTHR45436">
    <property type="entry name" value="SENSOR HISTIDINE KINASE YKOH"/>
    <property type="match status" value="1"/>
</dbReference>
<keyword evidence="5" id="KW-0808">Transferase</keyword>
<accession>A0A502C5C3</accession>
<keyword evidence="15" id="KW-1185">Reference proteome</keyword>
<keyword evidence="7 14" id="KW-0418">Kinase</keyword>
<dbReference type="PRINTS" id="PR00344">
    <property type="entry name" value="BCTRLSENSOR"/>
</dbReference>
<dbReference type="CDD" id="cd00075">
    <property type="entry name" value="HATPase"/>
    <property type="match status" value="1"/>
</dbReference>
<keyword evidence="6 11" id="KW-0812">Transmembrane</keyword>
<evidence type="ECO:0000256" key="6">
    <source>
        <dbReference type="ARBA" id="ARBA00022692"/>
    </source>
</evidence>
<feature type="transmembrane region" description="Helical" evidence="11">
    <location>
        <begin position="153"/>
        <end position="174"/>
    </location>
</feature>
<evidence type="ECO:0000256" key="8">
    <source>
        <dbReference type="ARBA" id="ARBA00022989"/>
    </source>
</evidence>
<comment type="catalytic activity">
    <reaction evidence="1">
        <text>ATP + protein L-histidine = ADP + protein N-phospho-L-histidine.</text>
        <dbReference type="EC" id="2.7.13.3"/>
    </reaction>
</comment>
<dbReference type="CDD" id="cd06225">
    <property type="entry name" value="HAMP"/>
    <property type="match status" value="1"/>
</dbReference>
<evidence type="ECO:0000256" key="10">
    <source>
        <dbReference type="ARBA" id="ARBA00023136"/>
    </source>
</evidence>
<comment type="caution">
    <text evidence="14">The sequence shown here is derived from an EMBL/GenBank/DDBJ whole genome shotgun (WGS) entry which is preliminary data.</text>
</comment>
<dbReference type="SMART" id="SM00304">
    <property type="entry name" value="HAMP"/>
    <property type="match status" value="1"/>
</dbReference>
<evidence type="ECO:0000259" key="12">
    <source>
        <dbReference type="PROSITE" id="PS50109"/>
    </source>
</evidence>
<dbReference type="InterPro" id="IPR005467">
    <property type="entry name" value="His_kinase_dom"/>
</dbReference>
<evidence type="ECO:0000256" key="3">
    <source>
        <dbReference type="ARBA" id="ARBA00012438"/>
    </source>
</evidence>
<protein>
    <recommendedName>
        <fullName evidence="3">histidine kinase</fullName>
        <ecNumber evidence="3">2.7.13.3</ecNumber>
    </recommendedName>
</protein>
<keyword evidence="4" id="KW-0597">Phosphoprotein</keyword>
<dbReference type="AlphaFoldDB" id="A0A502C5C3"/>
<feature type="domain" description="Histidine kinase" evidence="12">
    <location>
        <begin position="238"/>
        <end position="452"/>
    </location>
</feature>
<evidence type="ECO:0000256" key="4">
    <source>
        <dbReference type="ARBA" id="ARBA00022553"/>
    </source>
</evidence>
<dbReference type="InterPro" id="IPR036097">
    <property type="entry name" value="HisK_dim/P_sf"/>
</dbReference>
<dbReference type="SMART" id="SM00387">
    <property type="entry name" value="HATPase_c"/>
    <property type="match status" value="1"/>
</dbReference>
<keyword evidence="8 11" id="KW-1133">Transmembrane helix</keyword>
<dbReference type="EC" id="2.7.13.3" evidence="3"/>
<dbReference type="InterPro" id="IPR004358">
    <property type="entry name" value="Sig_transdc_His_kin-like_C"/>
</dbReference>
<dbReference type="PROSITE" id="PS50109">
    <property type="entry name" value="HIS_KIN"/>
    <property type="match status" value="1"/>
</dbReference>
<keyword evidence="10 11" id="KW-0472">Membrane</keyword>
<dbReference type="Pfam" id="PF00672">
    <property type="entry name" value="HAMP"/>
    <property type="match status" value="1"/>
</dbReference>
<dbReference type="GO" id="GO:0000155">
    <property type="term" value="F:phosphorelay sensor kinase activity"/>
    <property type="evidence" value="ECO:0007669"/>
    <property type="project" value="InterPro"/>
</dbReference>
<organism evidence="14 15">
    <name type="scientific">Rhodanobacter glycinis</name>
    <dbReference type="NCBI Taxonomy" id="582702"/>
    <lineage>
        <taxon>Bacteria</taxon>
        <taxon>Pseudomonadati</taxon>
        <taxon>Pseudomonadota</taxon>
        <taxon>Gammaproteobacteria</taxon>
        <taxon>Lysobacterales</taxon>
        <taxon>Rhodanobacteraceae</taxon>
        <taxon>Rhodanobacter</taxon>
    </lineage>
</organism>
<feature type="domain" description="HAMP" evidence="13">
    <location>
        <begin position="175"/>
        <end position="230"/>
    </location>
</feature>
<dbReference type="PROSITE" id="PS50885">
    <property type="entry name" value="HAMP"/>
    <property type="match status" value="1"/>
</dbReference>
<dbReference type="Proteomes" id="UP000319486">
    <property type="component" value="Unassembled WGS sequence"/>
</dbReference>
<dbReference type="RefSeq" id="WP_140652996.1">
    <property type="nucleotide sequence ID" value="NZ_RCZO01000006.1"/>
</dbReference>
<dbReference type="GO" id="GO:0005886">
    <property type="term" value="C:plasma membrane"/>
    <property type="evidence" value="ECO:0007669"/>
    <property type="project" value="TreeGrafter"/>
</dbReference>
<evidence type="ECO:0000256" key="9">
    <source>
        <dbReference type="ARBA" id="ARBA00023012"/>
    </source>
</evidence>
<dbReference type="Gene3D" id="3.30.565.10">
    <property type="entry name" value="Histidine kinase-like ATPase, C-terminal domain"/>
    <property type="match status" value="1"/>
</dbReference>
<evidence type="ECO:0000313" key="15">
    <source>
        <dbReference type="Proteomes" id="UP000319486"/>
    </source>
</evidence>
<dbReference type="InterPro" id="IPR003661">
    <property type="entry name" value="HisK_dim/P_dom"/>
</dbReference>
<dbReference type="SMART" id="SM00388">
    <property type="entry name" value="HisKA"/>
    <property type="match status" value="1"/>
</dbReference>
<evidence type="ECO:0000256" key="7">
    <source>
        <dbReference type="ARBA" id="ARBA00022777"/>
    </source>
</evidence>
<dbReference type="SUPFAM" id="SSF55874">
    <property type="entry name" value="ATPase domain of HSP90 chaperone/DNA topoisomerase II/histidine kinase"/>
    <property type="match status" value="1"/>
</dbReference>
<dbReference type="CDD" id="cd00082">
    <property type="entry name" value="HisKA"/>
    <property type="match status" value="1"/>
</dbReference>
<evidence type="ECO:0000256" key="2">
    <source>
        <dbReference type="ARBA" id="ARBA00004141"/>
    </source>
</evidence>
<comment type="subcellular location">
    <subcellularLocation>
        <location evidence="2">Membrane</location>
        <topology evidence="2">Multi-pass membrane protein</topology>
    </subcellularLocation>
</comment>
<dbReference type="SUPFAM" id="SSF47384">
    <property type="entry name" value="Homodimeric domain of signal transducing histidine kinase"/>
    <property type="match status" value="1"/>
</dbReference>
<dbReference type="Gene3D" id="6.10.340.10">
    <property type="match status" value="1"/>
</dbReference>
<feature type="transmembrane region" description="Helical" evidence="11">
    <location>
        <begin position="12"/>
        <end position="30"/>
    </location>
</feature>
<evidence type="ECO:0000259" key="13">
    <source>
        <dbReference type="PROSITE" id="PS50885"/>
    </source>
</evidence>
<proteinExistence type="predicted"/>
<name>A0A502C5C3_9GAMM</name>
<sequence length="461" mass="50362">MNAFKSSIYWRLLVWFCVANLLVLFLGSFLTQRFIEYTTAVEINWTSLAQDADQVYESGGTPALATWAAQQRHEGIDVTLYENGRPLSPIRLSSSIQASLPAWLDAGHDILLQPRAGLYLSVQQITGSDGQARQLVALSRTHTRLRPQTRAKILLVVQLTLSLLFIGLVGWWVARSVARPVEALRHATRRMAAGELSTRVGRQGGMAHDELAQLAHDFDAMAERIEALVAHDRRVLQDLSHELRSPLARLHLILDLAQNSVDPAQAAAYFRQAESEIARLDRMTGEMLALSRLEGGIPGMSCENLDLIELARECLEQAELEAQARRIELRLSAPAAPVIVFGSAQLLERALDNLITNAIKFSVEGGQVELQVHEADGMAGLSVRDRGPGVPEAELESLFRPFFRGSNAARADGHGLGLAIVQRVAKIHGGELRATNRDGGGLDVHLSLPLAPADAMDASSD</sequence>
<keyword evidence="9" id="KW-0902">Two-component regulatory system</keyword>
<evidence type="ECO:0000313" key="14">
    <source>
        <dbReference type="EMBL" id="TPG08377.1"/>
    </source>
</evidence>
<dbReference type="Gene3D" id="1.10.287.130">
    <property type="match status" value="1"/>
</dbReference>
<dbReference type="InterPro" id="IPR003660">
    <property type="entry name" value="HAMP_dom"/>
</dbReference>
<evidence type="ECO:0000256" key="5">
    <source>
        <dbReference type="ARBA" id="ARBA00022679"/>
    </source>
</evidence>
<gene>
    <name evidence="14" type="ORF">EAH88_12170</name>
</gene>
<dbReference type="PANTHER" id="PTHR45436:SF15">
    <property type="entry name" value="SENSOR HISTIDINE KINASE CUSS"/>
    <property type="match status" value="1"/>
</dbReference>
<dbReference type="SUPFAM" id="SSF158472">
    <property type="entry name" value="HAMP domain-like"/>
    <property type="match status" value="1"/>
</dbReference>
<dbReference type="Pfam" id="PF00512">
    <property type="entry name" value="HisKA"/>
    <property type="match status" value="1"/>
</dbReference>
<reference evidence="14 15" key="1">
    <citation type="journal article" date="2019" name="Environ. Microbiol.">
        <title>Species interactions and distinct microbial communities in high Arctic permafrost affected cryosols are associated with the CH4 and CO2 gas fluxes.</title>
        <authorList>
            <person name="Altshuler I."/>
            <person name="Hamel J."/>
            <person name="Turney S."/>
            <person name="Magnuson E."/>
            <person name="Levesque R."/>
            <person name="Greer C."/>
            <person name="Whyte L.G."/>
        </authorList>
    </citation>
    <scope>NUCLEOTIDE SEQUENCE [LARGE SCALE GENOMIC DNA]</scope>
    <source>
        <strain evidence="14 15">S13Y</strain>
    </source>
</reference>
<dbReference type="InterPro" id="IPR050428">
    <property type="entry name" value="TCS_sensor_his_kinase"/>
</dbReference>
<evidence type="ECO:0000256" key="11">
    <source>
        <dbReference type="SAM" id="Phobius"/>
    </source>
</evidence>
<dbReference type="EMBL" id="RCZO01000006">
    <property type="protein sequence ID" value="TPG08377.1"/>
    <property type="molecule type" value="Genomic_DNA"/>
</dbReference>
<dbReference type="InterPro" id="IPR036890">
    <property type="entry name" value="HATPase_C_sf"/>
</dbReference>
<dbReference type="Pfam" id="PF02518">
    <property type="entry name" value="HATPase_c"/>
    <property type="match status" value="1"/>
</dbReference>
<evidence type="ECO:0000256" key="1">
    <source>
        <dbReference type="ARBA" id="ARBA00000085"/>
    </source>
</evidence>
<dbReference type="InterPro" id="IPR003594">
    <property type="entry name" value="HATPase_dom"/>
</dbReference>